<comment type="caution">
    <text evidence="1">The sequence shown here is derived from an EMBL/GenBank/DDBJ whole genome shotgun (WGS) entry which is preliminary data.</text>
</comment>
<name>A0A1W9ZIB6_MYCAI</name>
<dbReference type="PANTHER" id="PTHR42877">
    <property type="entry name" value="L-ORNITHINE N(5)-MONOOXYGENASE-RELATED"/>
    <property type="match status" value="1"/>
</dbReference>
<sequence length="638" mass="71510">MSQVLEPSVVIDADELREALAEANTPCLIAVLYQLTGDPRWLDEPYRIAPTRGFEDLDDGGLPAERVTEIREAAHTAIMDWSAGAPIAHPVPSVDELVKLMTAVMGEPISEKYAPLAAEQLGFAPFVAPDVSDRCAQTGFSVIVVGAGFSGLAAAVHLKRAGIPFRVLERNDHVGGTWYEAGYPGARVDVPSNLYSYSFFHHDWSENFAQRDEITQYIDNVVEHFELAPHIETGMSVDGAEWDAQSGEWVVTATSGGSTQTLRTSALITAAGLHNTPNIPQFQGLSEFTGQVVHSARWTPDADYRGKKVAVVGAGASAMQVVCKIADDVEHMVVVQPEPHWITPNEQYFEKQPASRHWLFRHVPFYRAWFRFRLYWIYTERHYPALRVDPKAAEKRKLISSLNDAFRRAFTAYLQAELVGRDDLIEKCTPSYPPFGKRLLMDNGWFATLRRPNVELVGEGIDHLTEKTLVTQSGDEHEIDMLILCTGFQQQRYLYPMELRGRDGVELRESWSDDNARAYLGITTPGFPNLFFLYGPNTNPPGGSWLTIAEAQVRYVVDMLTRMVQDDIAAVECRPEPFEDYNRELDATNNAMVYAMDGVANYYRNSTGRVVTNSPWAVPVYFARTAKPDLADYTITRR</sequence>
<dbReference type="OrthoDB" id="5168853at2"/>
<dbReference type="RefSeq" id="WP_083064630.1">
    <property type="nucleotide sequence ID" value="NZ_MVHG01000021.1"/>
</dbReference>
<dbReference type="InterPro" id="IPR036188">
    <property type="entry name" value="FAD/NAD-bd_sf"/>
</dbReference>
<dbReference type="Gene3D" id="3.50.50.60">
    <property type="entry name" value="FAD/NAD(P)-binding domain"/>
    <property type="match status" value="2"/>
</dbReference>
<dbReference type="PANTHER" id="PTHR42877:SF4">
    <property type="entry name" value="FAD_NAD(P)-BINDING DOMAIN-CONTAINING PROTEIN-RELATED"/>
    <property type="match status" value="1"/>
</dbReference>
<dbReference type="InterPro" id="IPR051209">
    <property type="entry name" value="FAD-bind_Monooxygenase_sf"/>
</dbReference>
<dbReference type="SUPFAM" id="SSF51905">
    <property type="entry name" value="FAD/NAD(P)-binding domain"/>
    <property type="match status" value="1"/>
</dbReference>
<gene>
    <name evidence="1" type="ORF">BST14_11645</name>
</gene>
<evidence type="ECO:0000313" key="2">
    <source>
        <dbReference type="Proteomes" id="UP000192707"/>
    </source>
</evidence>
<accession>A0A1W9ZIB6</accession>
<dbReference type="Pfam" id="PF13738">
    <property type="entry name" value="Pyr_redox_3"/>
    <property type="match status" value="1"/>
</dbReference>
<dbReference type="PRINTS" id="PR00469">
    <property type="entry name" value="PNDRDTASEII"/>
</dbReference>
<keyword evidence="2" id="KW-1185">Reference proteome</keyword>
<evidence type="ECO:0000313" key="1">
    <source>
        <dbReference type="EMBL" id="ORA15695.1"/>
    </source>
</evidence>
<organism evidence="1 2">
    <name type="scientific">Mycobacterium arosiense ATCC BAA-1401 = DSM 45069</name>
    <dbReference type="NCBI Taxonomy" id="1265311"/>
    <lineage>
        <taxon>Bacteria</taxon>
        <taxon>Bacillati</taxon>
        <taxon>Actinomycetota</taxon>
        <taxon>Actinomycetes</taxon>
        <taxon>Mycobacteriales</taxon>
        <taxon>Mycobacteriaceae</taxon>
        <taxon>Mycobacterium</taxon>
        <taxon>Mycobacterium avium complex (MAC)</taxon>
    </lineage>
</organism>
<protein>
    <submittedName>
        <fullName evidence="1">FAD-dependent oxidoreductase</fullName>
    </submittedName>
</protein>
<dbReference type="AlphaFoldDB" id="A0A1W9ZIB6"/>
<reference evidence="1 2" key="1">
    <citation type="submission" date="2016-12" db="EMBL/GenBank/DDBJ databases">
        <title>The new phylogeny of genus Mycobacterium.</title>
        <authorList>
            <person name="Tortoli E."/>
            <person name="Trovato A."/>
            <person name="Cirillo D.M."/>
        </authorList>
    </citation>
    <scope>NUCLEOTIDE SEQUENCE [LARGE SCALE GENOMIC DNA]</scope>
    <source>
        <strain evidence="1 2">DSM 45069</strain>
    </source>
</reference>
<dbReference type="Proteomes" id="UP000192707">
    <property type="component" value="Unassembled WGS sequence"/>
</dbReference>
<proteinExistence type="predicted"/>
<dbReference type="EMBL" id="MVHG01000021">
    <property type="protein sequence ID" value="ORA15695.1"/>
    <property type="molecule type" value="Genomic_DNA"/>
</dbReference>
<dbReference type="PRINTS" id="PR00368">
    <property type="entry name" value="FADPNR"/>
</dbReference>